<proteinExistence type="predicted"/>
<accession>A0A0K2Y5F5</accession>
<dbReference type="AlphaFoldDB" id="A0A0K2Y5F5"/>
<sequence length="58" mass="7206">MGYRHSTTSHQARESQAFQCAFETKNHKKLLIRFRLWTHKPRVFHLLKNKRMQDRPKW</sequence>
<reference evidence="2" key="1">
    <citation type="submission" date="2014-12" db="EMBL/GenBank/DDBJ databases">
        <authorList>
            <person name="Jaenicke S."/>
        </authorList>
    </citation>
    <scope>NUCLEOTIDE SEQUENCE [LARGE SCALE GENOMIC DNA]</scope>
</reference>
<evidence type="ECO:0000313" key="1">
    <source>
        <dbReference type="EMBL" id="CRF52350.1"/>
    </source>
</evidence>
<dbReference type="EMBL" id="CDMG01000002">
    <property type="protein sequence ID" value="CRF52350.1"/>
    <property type="molecule type" value="Genomic_DNA"/>
</dbReference>
<dbReference type="Proteomes" id="UP000043437">
    <property type="component" value="Unassembled WGS sequence"/>
</dbReference>
<gene>
    <name evidence="1" type="ORF">HAL07_04760</name>
</gene>
<name>A0A0K2Y5F5_9HELI</name>
<evidence type="ECO:0000313" key="2">
    <source>
        <dbReference type="Proteomes" id="UP000043437"/>
    </source>
</evidence>
<protein>
    <submittedName>
        <fullName evidence="1">Uncharacterized protein</fullName>
    </submittedName>
</protein>
<organism evidence="1 2">
    <name type="scientific">Helicobacter ailurogastricus</name>
    <dbReference type="NCBI Taxonomy" id="1578720"/>
    <lineage>
        <taxon>Bacteria</taxon>
        <taxon>Pseudomonadati</taxon>
        <taxon>Campylobacterota</taxon>
        <taxon>Epsilonproteobacteria</taxon>
        <taxon>Campylobacterales</taxon>
        <taxon>Helicobacteraceae</taxon>
        <taxon>Helicobacter</taxon>
    </lineage>
</organism>